<dbReference type="Pfam" id="PF13356">
    <property type="entry name" value="Arm-DNA-bind_3"/>
    <property type="match status" value="1"/>
</dbReference>
<feature type="domain" description="Integrase DNA-binding" evidence="5">
    <location>
        <begin position="31"/>
        <end position="95"/>
    </location>
</feature>
<reference evidence="6 7" key="1">
    <citation type="journal article" date="2013" name="Genome Biol. Evol.">
        <title>Life in an arsenic-containing gold mine: genome and physiology of the autotrophic arsenite-oxidizing bacterium rhizobium sp. NT-26.</title>
        <authorList>
            <person name="Andres J."/>
            <person name="Arsene-Ploetze F."/>
            <person name="Barbe V."/>
            <person name="Brochier-Armanet C."/>
            <person name="Cleiss-Arnold J."/>
            <person name="Coppee J.Y."/>
            <person name="Dillies M.A."/>
            <person name="Geist"/>
            <person name="L"/>
            <person name="Joublin A."/>
            <person name="Koechler S."/>
            <person name="Lassalle F."/>
            <person name="Marchal M."/>
            <person name="Medigue C."/>
            <person name="Muller D."/>
            <person name="Nesme X."/>
            <person name="Plewniak F."/>
            <person name="Proux C."/>
            <person name="Ramirez-Bahena M.H."/>
            <person name="Schenowitz C."/>
            <person name="Sismeiro O."/>
            <person name="Vallenet D."/>
            <person name="Santini J.M."/>
            <person name="Bertin P.N."/>
        </authorList>
    </citation>
    <scope>NUCLEOTIDE SEQUENCE [LARGE SCALE GENOMIC DNA]</scope>
    <source>
        <strain evidence="6 7">NT-26</strain>
    </source>
</reference>
<evidence type="ECO:0000259" key="5">
    <source>
        <dbReference type="Pfam" id="PF13356"/>
    </source>
</evidence>
<accession>L0NFS6</accession>
<dbReference type="GO" id="GO:0015074">
    <property type="term" value="P:DNA integration"/>
    <property type="evidence" value="ECO:0007669"/>
    <property type="project" value="UniProtKB-KW"/>
</dbReference>
<dbReference type="InterPro" id="IPR050808">
    <property type="entry name" value="Phage_Integrase"/>
</dbReference>
<dbReference type="PANTHER" id="PTHR30629:SF2">
    <property type="entry name" value="PROPHAGE INTEGRASE INTS-RELATED"/>
    <property type="match status" value="1"/>
</dbReference>
<dbReference type="OrthoDB" id="7615137at2"/>
<dbReference type="InterPro" id="IPR010998">
    <property type="entry name" value="Integrase_recombinase_N"/>
</dbReference>
<dbReference type="Gene3D" id="3.30.160.390">
    <property type="entry name" value="Integrase, DNA-binding domain"/>
    <property type="match status" value="1"/>
</dbReference>
<proteinExistence type="inferred from homology"/>
<name>L0NFS6_9HYPH</name>
<dbReference type="AlphaFoldDB" id="L0NFS6"/>
<sequence length="449" mass="50849">MARNRGLTEEGISSLPPAAAGMRYDVADLQTPNLFIRVGTKKKVFVYVARFAGGKSPTRKTIGVFPAMSLEEARATALQWSREVQRGLDPKEERKIAERERLMLRRRTFRSVMEDYIVDLPTRKRNRHVANDIMTIRHNMLDPAGNSWLEKPIADVTDADIAKLLEDIRDRPARAQAFNCLALLKGFFHWTMFPARRGEYGVTANPVANITPADLKLWKNKRKVLPTVYQLRAYMMAARATPYPYGPFFEAVIFTGAVRKAELARSRWSEFDLHMALWTVPASRVKNGEEQPEHLVPLTYTMISLLDRLRRNQPAGHGYYVFSTTYGQKPINGFGKAMKAFRGRIDDALREIAPAAGSQHIILHDTRRLVRSALSALDVPDVVAELIIGHGRKGIEGVYDQYKYLPQMRNALDRFTERLHFILDGTVDHFGDDPNVPKSWHGAPGDGVP</sequence>
<dbReference type="Gene3D" id="1.10.443.10">
    <property type="entry name" value="Intergrase catalytic core"/>
    <property type="match status" value="1"/>
</dbReference>
<keyword evidence="7" id="KW-1185">Reference proteome</keyword>
<gene>
    <name evidence="6" type="ORF">NT26_2234</name>
</gene>
<dbReference type="GO" id="GO:0003677">
    <property type="term" value="F:DNA binding"/>
    <property type="evidence" value="ECO:0007669"/>
    <property type="project" value="UniProtKB-KW"/>
</dbReference>
<keyword evidence="3" id="KW-0238">DNA-binding</keyword>
<dbReference type="InterPro" id="IPR025166">
    <property type="entry name" value="Integrase_DNA_bind_dom"/>
</dbReference>
<dbReference type="EMBL" id="FO082820">
    <property type="protein sequence ID" value="CCF19958.1"/>
    <property type="molecule type" value="Genomic_DNA"/>
</dbReference>
<evidence type="ECO:0000256" key="1">
    <source>
        <dbReference type="ARBA" id="ARBA00008857"/>
    </source>
</evidence>
<dbReference type="STRING" id="1125847.NT26_2234"/>
<dbReference type="InterPro" id="IPR011010">
    <property type="entry name" value="DNA_brk_join_enz"/>
</dbReference>
<dbReference type="RefSeq" id="WP_052638813.1">
    <property type="nucleotide sequence ID" value="NZ_FO082820.1"/>
</dbReference>
<dbReference type="Gene3D" id="1.10.150.130">
    <property type="match status" value="1"/>
</dbReference>
<protein>
    <submittedName>
        <fullName evidence="6">Putative Site-specific recombinase, phage integrase family</fullName>
    </submittedName>
</protein>
<dbReference type="SUPFAM" id="SSF56349">
    <property type="entry name" value="DNA breaking-rejoining enzymes"/>
    <property type="match status" value="1"/>
</dbReference>
<evidence type="ECO:0000313" key="7">
    <source>
        <dbReference type="Proteomes" id="UP000010792"/>
    </source>
</evidence>
<dbReference type="KEGG" id="rht:NT26_2234"/>
<dbReference type="InterPro" id="IPR038488">
    <property type="entry name" value="Integrase_DNA-bd_sf"/>
</dbReference>
<keyword evidence="4" id="KW-0233">DNA recombination</keyword>
<comment type="similarity">
    <text evidence="1">Belongs to the 'phage' integrase family.</text>
</comment>
<evidence type="ECO:0000256" key="2">
    <source>
        <dbReference type="ARBA" id="ARBA00022908"/>
    </source>
</evidence>
<dbReference type="Proteomes" id="UP000010792">
    <property type="component" value="Chromosome"/>
</dbReference>
<evidence type="ECO:0000256" key="3">
    <source>
        <dbReference type="ARBA" id="ARBA00023125"/>
    </source>
</evidence>
<organism evidence="6 7">
    <name type="scientific">Pseudorhizobium banfieldiae</name>
    <dbReference type="NCBI Taxonomy" id="1125847"/>
    <lineage>
        <taxon>Bacteria</taxon>
        <taxon>Pseudomonadati</taxon>
        <taxon>Pseudomonadota</taxon>
        <taxon>Alphaproteobacteria</taxon>
        <taxon>Hyphomicrobiales</taxon>
        <taxon>Rhizobiaceae</taxon>
        <taxon>Rhizobium/Agrobacterium group</taxon>
        <taxon>Pseudorhizobium</taxon>
    </lineage>
</organism>
<evidence type="ECO:0000313" key="6">
    <source>
        <dbReference type="EMBL" id="CCF19958.1"/>
    </source>
</evidence>
<dbReference type="InterPro" id="IPR013762">
    <property type="entry name" value="Integrase-like_cat_sf"/>
</dbReference>
<dbReference type="PANTHER" id="PTHR30629">
    <property type="entry name" value="PROPHAGE INTEGRASE"/>
    <property type="match status" value="1"/>
</dbReference>
<keyword evidence="2" id="KW-0229">DNA integration</keyword>
<dbReference type="GO" id="GO:0006310">
    <property type="term" value="P:DNA recombination"/>
    <property type="evidence" value="ECO:0007669"/>
    <property type="project" value="UniProtKB-KW"/>
</dbReference>
<evidence type="ECO:0000256" key="4">
    <source>
        <dbReference type="ARBA" id="ARBA00023172"/>
    </source>
</evidence>